<dbReference type="EMBL" id="JABANM010008453">
    <property type="protein sequence ID" value="KAF4742584.1"/>
    <property type="molecule type" value="Genomic_DNA"/>
</dbReference>
<dbReference type="Proteomes" id="UP000574390">
    <property type="component" value="Unassembled WGS sequence"/>
</dbReference>
<dbReference type="AlphaFoldDB" id="A0A7J6NMD7"/>
<dbReference type="Proteomes" id="UP000541610">
    <property type="component" value="Unassembled WGS sequence"/>
</dbReference>
<sequence>MATFQLPPHVEALRCMMVEGGGDGRVMPPELVGEVMDYCGRPILRMDGPSEMVYTKHTPRYNTFNRDRVLYSIEEFHVGYGVKGARTVEASTGVVGRLPIPSIEPHYIGVASCYHDSPRSCLFVSYIFRARSGDGSYLVGYRMPSRSIFLNIELPFLGTGCSHAVAVVEDILYIAVRSSRIDLYFVQWRESTELKLALLPDLERVSSSGSMFLHAVPGDSQSINLQYKSESVWHQVRIQMVRREPFMKFEAIKDMRVEAEKIEGSLTPIIGSNPPLYLSVSDDETTAFLRTQDGLKKVAKFDLGEESPPTDMQADGRWTLRYLDRGRSCFVRFHPYVYE</sequence>
<dbReference type="EMBL" id="JABANP010000280">
    <property type="protein sequence ID" value="KAF4685053.1"/>
    <property type="molecule type" value="Genomic_DNA"/>
</dbReference>
<dbReference type="OrthoDB" id="10299743at2759"/>
<accession>A0A7J6NMD7</accession>
<organism evidence="1 3">
    <name type="scientific">Perkinsus olseni</name>
    <name type="common">Perkinsus atlanticus</name>
    <dbReference type="NCBI Taxonomy" id="32597"/>
    <lineage>
        <taxon>Eukaryota</taxon>
        <taxon>Sar</taxon>
        <taxon>Alveolata</taxon>
        <taxon>Perkinsozoa</taxon>
        <taxon>Perkinsea</taxon>
        <taxon>Perkinsida</taxon>
        <taxon>Perkinsidae</taxon>
        <taxon>Perkinsus</taxon>
    </lineage>
</organism>
<evidence type="ECO:0000313" key="3">
    <source>
        <dbReference type="Proteomes" id="UP000541610"/>
    </source>
</evidence>
<evidence type="ECO:0000313" key="4">
    <source>
        <dbReference type="Proteomes" id="UP000574390"/>
    </source>
</evidence>
<evidence type="ECO:0000313" key="1">
    <source>
        <dbReference type="EMBL" id="KAF4685053.1"/>
    </source>
</evidence>
<protein>
    <submittedName>
        <fullName evidence="1">Uncharacterized protein</fullName>
    </submittedName>
</protein>
<evidence type="ECO:0000313" key="2">
    <source>
        <dbReference type="EMBL" id="KAF4742584.1"/>
    </source>
</evidence>
<name>A0A7J6NMD7_PEROL</name>
<gene>
    <name evidence="1" type="ORF">FOZ60_006991</name>
    <name evidence="2" type="ORF">FOZ62_021501</name>
</gene>
<comment type="caution">
    <text evidence="1">The sequence shown here is derived from an EMBL/GenBank/DDBJ whole genome shotgun (WGS) entry which is preliminary data.</text>
</comment>
<reference evidence="3 4" key="1">
    <citation type="submission" date="2020-04" db="EMBL/GenBank/DDBJ databases">
        <title>Perkinsus olseni comparative genomics.</title>
        <authorList>
            <person name="Bogema D.R."/>
        </authorList>
    </citation>
    <scope>NUCLEOTIDE SEQUENCE [LARGE SCALE GENOMIC DNA]</scope>
    <source>
        <strain evidence="1">00978-12</strain>
        <strain evidence="2">ATCC PRA-205</strain>
    </source>
</reference>
<proteinExistence type="predicted"/>